<dbReference type="AlphaFoldDB" id="A0A154PNW2"/>
<sequence length="70" mass="8059">MVYGDIVIDTNKDVFESSPPAMIDPHDSGTMKINHIRSLSRLYTNESFIPQERNGQEAREIQFVKTTEFI</sequence>
<proteinExistence type="predicted"/>
<protein>
    <submittedName>
        <fullName evidence="1">Uncharacterized protein</fullName>
    </submittedName>
</protein>
<evidence type="ECO:0000313" key="2">
    <source>
        <dbReference type="Proteomes" id="UP000076502"/>
    </source>
</evidence>
<reference evidence="1 2" key="1">
    <citation type="submission" date="2015-07" db="EMBL/GenBank/DDBJ databases">
        <title>The genome of Dufourea novaeangliae.</title>
        <authorList>
            <person name="Pan H."/>
            <person name="Kapheim K."/>
        </authorList>
    </citation>
    <scope>NUCLEOTIDE SEQUENCE [LARGE SCALE GENOMIC DNA]</scope>
    <source>
        <strain evidence="1">0120121106</strain>
        <tissue evidence="1">Whole body</tissue>
    </source>
</reference>
<evidence type="ECO:0000313" key="1">
    <source>
        <dbReference type="EMBL" id="KZC13549.1"/>
    </source>
</evidence>
<accession>A0A154PNW2</accession>
<organism evidence="1 2">
    <name type="scientific">Dufourea novaeangliae</name>
    <name type="common">Sweat bee</name>
    <dbReference type="NCBI Taxonomy" id="178035"/>
    <lineage>
        <taxon>Eukaryota</taxon>
        <taxon>Metazoa</taxon>
        <taxon>Ecdysozoa</taxon>
        <taxon>Arthropoda</taxon>
        <taxon>Hexapoda</taxon>
        <taxon>Insecta</taxon>
        <taxon>Pterygota</taxon>
        <taxon>Neoptera</taxon>
        <taxon>Endopterygota</taxon>
        <taxon>Hymenoptera</taxon>
        <taxon>Apocrita</taxon>
        <taxon>Aculeata</taxon>
        <taxon>Apoidea</taxon>
        <taxon>Anthophila</taxon>
        <taxon>Halictidae</taxon>
        <taxon>Rophitinae</taxon>
        <taxon>Dufourea</taxon>
    </lineage>
</organism>
<keyword evidence="2" id="KW-1185">Reference proteome</keyword>
<gene>
    <name evidence="1" type="ORF">WN55_05101</name>
</gene>
<dbReference type="EMBL" id="KQ435007">
    <property type="protein sequence ID" value="KZC13549.1"/>
    <property type="molecule type" value="Genomic_DNA"/>
</dbReference>
<dbReference type="Proteomes" id="UP000076502">
    <property type="component" value="Unassembled WGS sequence"/>
</dbReference>
<name>A0A154PNW2_DUFNO</name>